<gene>
    <name evidence="9" type="ORF">QDX21_07520</name>
</gene>
<keyword evidence="3 7" id="KW-0732">Signal</keyword>
<name>A0AAJ6AF93_9MICC</name>
<evidence type="ECO:0000259" key="8">
    <source>
        <dbReference type="PROSITE" id="PS50847"/>
    </source>
</evidence>
<keyword evidence="6" id="KW-0472">Membrane</keyword>
<feature type="region of interest" description="Disordered" evidence="5">
    <location>
        <begin position="32"/>
        <end position="111"/>
    </location>
</feature>
<evidence type="ECO:0000256" key="5">
    <source>
        <dbReference type="SAM" id="MobiDB-lite"/>
    </source>
</evidence>
<keyword evidence="2" id="KW-0964">Secreted</keyword>
<dbReference type="Proteomes" id="UP001224674">
    <property type="component" value="Chromosome"/>
</dbReference>
<feature type="signal peptide" evidence="7">
    <location>
        <begin position="1"/>
        <end position="33"/>
    </location>
</feature>
<evidence type="ECO:0000256" key="7">
    <source>
        <dbReference type="SAM" id="SignalP"/>
    </source>
</evidence>
<dbReference type="RefSeq" id="WP_279674406.1">
    <property type="nucleotide sequence ID" value="NZ_CP122566.1"/>
</dbReference>
<feature type="transmembrane region" description="Helical" evidence="6">
    <location>
        <begin position="260"/>
        <end position="281"/>
    </location>
</feature>
<dbReference type="InterPro" id="IPR019931">
    <property type="entry name" value="LPXTG_anchor"/>
</dbReference>
<accession>A0AAJ6AF93</accession>
<evidence type="ECO:0000256" key="4">
    <source>
        <dbReference type="ARBA" id="ARBA00023088"/>
    </source>
</evidence>
<evidence type="ECO:0000256" key="2">
    <source>
        <dbReference type="ARBA" id="ARBA00022525"/>
    </source>
</evidence>
<protein>
    <recommendedName>
        <fullName evidence="8">Gram-positive cocci surface proteins LPxTG domain-containing protein</fullName>
    </recommendedName>
</protein>
<feature type="compositionally biased region" description="Low complexity" evidence="5">
    <location>
        <begin position="34"/>
        <end position="44"/>
    </location>
</feature>
<evidence type="ECO:0000313" key="10">
    <source>
        <dbReference type="Proteomes" id="UP001224674"/>
    </source>
</evidence>
<feature type="region of interest" description="Disordered" evidence="5">
    <location>
        <begin position="211"/>
        <end position="257"/>
    </location>
</feature>
<keyword evidence="1" id="KW-0134">Cell wall</keyword>
<keyword evidence="4" id="KW-0572">Peptidoglycan-anchor</keyword>
<dbReference type="PROSITE" id="PS50847">
    <property type="entry name" value="GRAM_POS_ANCHORING"/>
    <property type="match status" value="1"/>
</dbReference>
<evidence type="ECO:0000256" key="1">
    <source>
        <dbReference type="ARBA" id="ARBA00022512"/>
    </source>
</evidence>
<reference evidence="9 10" key="1">
    <citation type="submission" date="2023-03" db="EMBL/GenBank/DDBJ databases">
        <title>Complete genome sequences of several Auritidibacter ignavus strains isolated from ear infections.</title>
        <authorList>
            <person name="Baehr T."/>
            <person name="Baumhoegger A.M."/>
        </authorList>
    </citation>
    <scope>NUCLEOTIDE SEQUENCE [LARGE SCALE GENOMIC DNA]</scope>
    <source>
        <strain evidence="9 10">BABAE-6</strain>
    </source>
</reference>
<organism evidence="9 10">
    <name type="scientific">Auritidibacter ignavus</name>
    <dbReference type="NCBI Taxonomy" id="678932"/>
    <lineage>
        <taxon>Bacteria</taxon>
        <taxon>Bacillati</taxon>
        <taxon>Actinomycetota</taxon>
        <taxon>Actinomycetes</taxon>
        <taxon>Micrococcales</taxon>
        <taxon>Micrococcaceae</taxon>
        <taxon>Auritidibacter</taxon>
    </lineage>
</organism>
<feature type="compositionally biased region" description="Acidic residues" evidence="5">
    <location>
        <begin position="45"/>
        <end position="80"/>
    </location>
</feature>
<sequence>MSTSSKKSVLATIVGFGSATALSCGLMISPAIADTTEPPAQTTDDPTDQPTDDPTDQPTDDPTDEPTDQPTDDPTDEPTDEPSPTDTELPDTCDVWIVDSAGSGPREDNTLAQGETLSGVDFAGVGLEPGSQYTWAVSTDSDVDNAEFSDQADEEGFFAFNLGQETRNEDEAPGEGTQTALATGDYTVTVDGTQGNGEPAKDCTVNFTVVADKDGSGADNGSGSDDKGSGDKGSGDKEVVAAGSGQKGGGDTLANTGATAGVLAGAGALAVAGGAAALIAARRRAHS</sequence>
<feature type="domain" description="Gram-positive cocci surface proteins LPxTG" evidence="8">
    <location>
        <begin position="253"/>
        <end position="287"/>
    </location>
</feature>
<dbReference type="EMBL" id="CP122566">
    <property type="protein sequence ID" value="WGH92181.1"/>
    <property type="molecule type" value="Genomic_DNA"/>
</dbReference>
<keyword evidence="6" id="KW-1133">Transmembrane helix</keyword>
<dbReference type="PROSITE" id="PS51257">
    <property type="entry name" value="PROKAR_LIPOPROTEIN"/>
    <property type="match status" value="1"/>
</dbReference>
<keyword evidence="10" id="KW-1185">Reference proteome</keyword>
<evidence type="ECO:0000256" key="6">
    <source>
        <dbReference type="SAM" id="Phobius"/>
    </source>
</evidence>
<proteinExistence type="predicted"/>
<feature type="compositionally biased region" description="Low complexity" evidence="5">
    <location>
        <begin position="82"/>
        <end position="92"/>
    </location>
</feature>
<evidence type="ECO:0000313" key="9">
    <source>
        <dbReference type="EMBL" id="WGH92181.1"/>
    </source>
</evidence>
<feature type="chain" id="PRO_5042551085" description="Gram-positive cocci surface proteins LPxTG domain-containing protein" evidence="7">
    <location>
        <begin position="34"/>
        <end position="287"/>
    </location>
</feature>
<evidence type="ECO:0000256" key="3">
    <source>
        <dbReference type="ARBA" id="ARBA00022729"/>
    </source>
</evidence>
<keyword evidence="6" id="KW-0812">Transmembrane</keyword>
<feature type="compositionally biased region" description="Basic and acidic residues" evidence="5">
    <location>
        <begin position="224"/>
        <end position="239"/>
    </location>
</feature>
<dbReference type="AlphaFoldDB" id="A0AAJ6AF93"/>